<accession>A0A182RUU2</accession>
<dbReference type="AlphaFoldDB" id="A0A182RUU2"/>
<dbReference type="OrthoDB" id="7925836at2759"/>
<dbReference type="GeneID" id="125767860"/>
<name>A0A182RUU2_ANOFN</name>
<dbReference type="RefSeq" id="XP_049290747.1">
    <property type="nucleotide sequence ID" value="XM_049434790.1"/>
</dbReference>
<dbReference type="EnsemblMetazoa" id="AFUN010052-RA">
    <property type="protein sequence ID" value="AFUN010052-PA"/>
    <property type="gene ID" value="AFUN010052"/>
</dbReference>
<evidence type="ECO:0000313" key="1">
    <source>
        <dbReference type="EnsemblMetazoa" id="AFUN010052-PA"/>
    </source>
</evidence>
<sequence>MAETNKTGSKQQFIDAYTVLVQGISAARFEEFKAFFANDSDYELAVQEFRNGFKEALLSKVNRLWDETDIDSNVELLELLKSKASGRTAKMWRPTGKPVSEQVLPLTVNKLKTSLKFFHLQLEFQKQRTEELICEIETKRTKYRTMQTRRNHLLQQIANETKTFESTRAQQKSLDQKVNDDLLL</sequence>
<dbReference type="VEuPathDB" id="VectorBase:AFUN2_001134"/>
<organism evidence="1">
    <name type="scientific">Anopheles funestus</name>
    <name type="common">African malaria mosquito</name>
    <dbReference type="NCBI Taxonomy" id="62324"/>
    <lineage>
        <taxon>Eukaryota</taxon>
        <taxon>Metazoa</taxon>
        <taxon>Ecdysozoa</taxon>
        <taxon>Arthropoda</taxon>
        <taxon>Hexapoda</taxon>
        <taxon>Insecta</taxon>
        <taxon>Pterygota</taxon>
        <taxon>Neoptera</taxon>
        <taxon>Endopterygota</taxon>
        <taxon>Diptera</taxon>
        <taxon>Nematocera</taxon>
        <taxon>Culicoidea</taxon>
        <taxon>Culicidae</taxon>
        <taxon>Anophelinae</taxon>
        <taxon>Anopheles</taxon>
    </lineage>
</organism>
<dbReference type="KEGG" id="afun:125767860"/>
<protein>
    <submittedName>
        <fullName evidence="1">Uncharacterized protein</fullName>
    </submittedName>
</protein>
<reference evidence="1" key="1">
    <citation type="submission" date="2020-05" db="UniProtKB">
        <authorList>
            <consortium name="EnsemblMetazoa"/>
        </authorList>
    </citation>
    <scope>IDENTIFICATION</scope>
    <source>
        <strain evidence="1">FUMOZ</strain>
    </source>
</reference>
<proteinExistence type="predicted"/>
<dbReference type="VEuPathDB" id="VectorBase:AFUN010052"/>